<evidence type="ECO:0000259" key="3">
    <source>
        <dbReference type="Pfam" id="PF23598"/>
    </source>
</evidence>
<dbReference type="EMBL" id="LAZR01016958">
    <property type="protein sequence ID" value="KKM02351.1"/>
    <property type="molecule type" value="Genomic_DNA"/>
</dbReference>
<dbReference type="SMART" id="SM00369">
    <property type="entry name" value="LRR_TYP"/>
    <property type="match status" value="5"/>
</dbReference>
<keyword evidence="2" id="KW-0677">Repeat</keyword>
<dbReference type="Pfam" id="PF23598">
    <property type="entry name" value="LRR_14"/>
    <property type="match status" value="1"/>
</dbReference>
<dbReference type="SMART" id="SM00364">
    <property type="entry name" value="LRR_BAC"/>
    <property type="match status" value="5"/>
</dbReference>
<comment type="caution">
    <text evidence="4">The sequence shown here is derived from an EMBL/GenBank/DDBJ whole genome shotgun (WGS) entry which is preliminary data.</text>
</comment>
<keyword evidence="1" id="KW-0433">Leucine-rich repeat</keyword>
<sequence length="395" mass="46292">MIEFDVNEYIKLKLEKGITNIYIKNQLFNHCKRVMIKKNLEDLENIESIDELIDNALPENSENDYGLFSKELREIKPEEEFWAHCSAFQMWAEKNYDSLFLHRNLSFPLLKKLVEIGDRKAKHILKDEIVKRLESGYHPVIEFLQREGYTKYIDRKELFSILLNYKELTAISKLFDGKLEEIVWFYGLDYELTFDYYDMLIFNKNVVGLNLSKRNLKRIHDEIGCFKKLLYLDLSFNKIKRLPKTIGKLESLKELGVMHNRLETVPPEIGQLKKLKTLFLDSNKIQTLPSSIGDLASLNKLFLDANYIKILPKNLGNLENLYDLGLSNNPFEDFPSPILEIKSIVTLSLDTNKLSNLDEKLLLLSNMEVIHLDEKFKNKKIVKKLIKNGVKPSFY</sequence>
<evidence type="ECO:0000256" key="1">
    <source>
        <dbReference type="ARBA" id="ARBA00022614"/>
    </source>
</evidence>
<accession>A0A0F9J943</accession>
<organism evidence="4">
    <name type="scientific">marine sediment metagenome</name>
    <dbReference type="NCBI Taxonomy" id="412755"/>
    <lineage>
        <taxon>unclassified sequences</taxon>
        <taxon>metagenomes</taxon>
        <taxon>ecological metagenomes</taxon>
    </lineage>
</organism>
<evidence type="ECO:0000313" key="4">
    <source>
        <dbReference type="EMBL" id="KKM02351.1"/>
    </source>
</evidence>
<dbReference type="InterPro" id="IPR050216">
    <property type="entry name" value="LRR_domain-containing"/>
</dbReference>
<feature type="domain" description="Disease resistance R13L4/SHOC-2-like LRR" evidence="3">
    <location>
        <begin position="221"/>
        <end position="301"/>
    </location>
</feature>
<dbReference type="InterPro" id="IPR032675">
    <property type="entry name" value="LRR_dom_sf"/>
</dbReference>
<name>A0A0F9J943_9ZZZZ</name>
<dbReference type="AlphaFoldDB" id="A0A0F9J943"/>
<dbReference type="GO" id="GO:0005737">
    <property type="term" value="C:cytoplasm"/>
    <property type="evidence" value="ECO:0007669"/>
    <property type="project" value="TreeGrafter"/>
</dbReference>
<proteinExistence type="predicted"/>
<dbReference type="PANTHER" id="PTHR48051">
    <property type="match status" value="1"/>
</dbReference>
<dbReference type="Gene3D" id="3.80.10.10">
    <property type="entry name" value="Ribonuclease Inhibitor"/>
    <property type="match status" value="2"/>
</dbReference>
<reference evidence="4" key="1">
    <citation type="journal article" date="2015" name="Nature">
        <title>Complex archaea that bridge the gap between prokaryotes and eukaryotes.</title>
        <authorList>
            <person name="Spang A."/>
            <person name="Saw J.H."/>
            <person name="Jorgensen S.L."/>
            <person name="Zaremba-Niedzwiedzka K."/>
            <person name="Martijn J."/>
            <person name="Lind A.E."/>
            <person name="van Eijk R."/>
            <person name="Schleper C."/>
            <person name="Guy L."/>
            <person name="Ettema T.J."/>
        </authorList>
    </citation>
    <scope>NUCLEOTIDE SEQUENCE</scope>
</reference>
<protein>
    <recommendedName>
        <fullName evidence="3">Disease resistance R13L4/SHOC-2-like LRR domain-containing protein</fullName>
    </recommendedName>
</protein>
<dbReference type="InterPro" id="IPR003591">
    <property type="entry name" value="Leu-rich_rpt_typical-subtyp"/>
</dbReference>
<gene>
    <name evidence="4" type="ORF">LCGC14_1785310</name>
</gene>
<dbReference type="SUPFAM" id="SSF52058">
    <property type="entry name" value="L domain-like"/>
    <property type="match status" value="1"/>
</dbReference>
<dbReference type="InterPro" id="IPR001611">
    <property type="entry name" value="Leu-rich_rpt"/>
</dbReference>
<dbReference type="PANTHER" id="PTHR48051:SF1">
    <property type="entry name" value="RAS SUPPRESSOR PROTEIN 1"/>
    <property type="match status" value="1"/>
</dbReference>
<dbReference type="PROSITE" id="PS51450">
    <property type="entry name" value="LRR"/>
    <property type="match status" value="2"/>
</dbReference>
<dbReference type="InterPro" id="IPR055414">
    <property type="entry name" value="LRR_R13L4/SHOC2-like"/>
</dbReference>
<evidence type="ECO:0000256" key="2">
    <source>
        <dbReference type="ARBA" id="ARBA00022737"/>
    </source>
</evidence>